<evidence type="ECO:0000256" key="7">
    <source>
        <dbReference type="ARBA" id="ARBA00022664"/>
    </source>
</evidence>
<evidence type="ECO:0000259" key="18">
    <source>
        <dbReference type="PROSITE" id="PS50142"/>
    </source>
</evidence>
<dbReference type="PROSITE" id="PS00517">
    <property type="entry name" value="RNASE_3_1"/>
    <property type="match status" value="1"/>
</dbReference>
<reference evidence="20" key="1">
    <citation type="submission" date="2017-02" db="EMBL/GenBank/DDBJ databases">
        <authorList>
            <person name="Varghese N."/>
            <person name="Submissions S."/>
        </authorList>
    </citation>
    <scope>NUCLEOTIDE SEQUENCE [LARGE SCALE GENOMIC DNA]</scope>
    <source>
        <strain evidence="20">ATCC BAA-73</strain>
    </source>
</reference>
<feature type="binding site" evidence="15">
    <location>
        <position position="125"/>
    </location>
    <ligand>
        <name>Mg(2+)</name>
        <dbReference type="ChEBI" id="CHEBI:18420"/>
    </ligand>
</feature>
<evidence type="ECO:0000256" key="11">
    <source>
        <dbReference type="ARBA" id="ARBA00022759"/>
    </source>
</evidence>
<keyword evidence="10 15" id="KW-0479">Metal-binding</keyword>
<dbReference type="GO" id="GO:0004525">
    <property type="term" value="F:ribonuclease III activity"/>
    <property type="evidence" value="ECO:0007669"/>
    <property type="project" value="UniProtKB-UniRule"/>
</dbReference>
<keyword evidence="11 15" id="KW-0255">Endonuclease</keyword>
<evidence type="ECO:0000256" key="8">
    <source>
        <dbReference type="ARBA" id="ARBA00022694"/>
    </source>
</evidence>
<dbReference type="PANTHER" id="PTHR11207">
    <property type="entry name" value="RIBONUCLEASE III"/>
    <property type="match status" value="1"/>
</dbReference>
<comment type="similarity">
    <text evidence="3">Belongs to the ribonuclease III family.</text>
</comment>
<dbReference type="EMBL" id="FUWM01000008">
    <property type="protein sequence ID" value="SJZ54830.1"/>
    <property type="molecule type" value="Genomic_DNA"/>
</dbReference>
<comment type="subcellular location">
    <subcellularLocation>
        <location evidence="2 15">Cytoplasm</location>
    </subcellularLocation>
</comment>
<dbReference type="PROSITE" id="PS50142">
    <property type="entry name" value="RNASE_3_2"/>
    <property type="match status" value="1"/>
</dbReference>
<dbReference type="SMART" id="SM00535">
    <property type="entry name" value="RIBOc"/>
    <property type="match status" value="1"/>
</dbReference>
<keyword evidence="15" id="KW-0699">rRNA-binding</keyword>
<dbReference type="Pfam" id="PF14622">
    <property type="entry name" value="Ribonucleas_3_3"/>
    <property type="match status" value="1"/>
</dbReference>
<dbReference type="PROSITE" id="PS50137">
    <property type="entry name" value="DS_RBD"/>
    <property type="match status" value="1"/>
</dbReference>
<accession>A0A1T4LJC4</accession>
<comment type="function">
    <text evidence="15">Digests double-stranded RNA. Involved in the processing of primary rRNA transcript to yield the immediate precursors to the large and small rRNAs (23S and 16S). Processes some mRNAs, and tRNAs when they are encoded in the rRNA operon. Processes pre-crRNA and tracrRNA of type II CRISPR loci if present in the organism.</text>
</comment>
<dbReference type="GO" id="GO:0046872">
    <property type="term" value="F:metal ion binding"/>
    <property type="evidence" value="ECO:0007669"/>
    <property type="project" value="UniProtKB-KW"/>
</dbReference>
<dbReference type="InterPro" id="IPR000999">
    <property type="entry name" value="RNase_III_dom"/>
</dbReference>
<evidence type="ECO:0000256" key="15">
    <source>
        <dbReference type="HAMAP-Rule" id="MF_00104"/>
    </source>
</evidence>
<dbReference type="GO" id="GO:0042802">
    <property type="term" value="F:identical protein binding"/>
    <property type="evidence" value="ECO:0007669"/>
    <property type="project" value="UniProtKB-ARBA"/>
</dbReference>
<feature type="active site" evidence="15">
    <location>
        <position position="128"/>
    </location>
</feature>
<gene>
    <name evidence="15" type="primary">rnc</name>
    <name evidence="19" type="ORF">SAMN02745118_01167</name>
</gene>
<keyword evidence="20" id="KW-1185">Reference proteome</keyword>
<name>A0A1T4LJC4_9FIRM</name>
<evidence type="ECO:0000313" key="20">
    <source>
        <dbReference type="Proteomes" id="UP000190625"/>
    </source>
</evidence>
<evidence type="ECO:0000256" key="10">
    <source>
        <dbReference type="ARBA" id="ARBA00022723"/>
    </source>
</evidence>
<dbReference type="SUPFAM" id="SSF54768">
    <property type="entry name" value="dsRNA-binding domain-like"/>
    <property type="match status" value="1"/>
</dbReference>
<dbReference type="GO" id="GO:0003725">
    <property type="term" value="F:double-stranded RNA binding"/>
    <property type="evidence" value="ECO:0007669"/>
    <property type="project" value="TreeGrafter"/>
</dbReference>
<dbReference type="AlphaFoldDB" id="A0A1T4LJC4"/>
<dbReference type="STRING" id="142842.SAMN02745118_01167"/>
<keyword evidence="14 15" id="KW-0694">RNA-binding</keyword>
<evidence type="ECO:0000256" key="6">
    <source>
        <dbReference type="ARBA" id="ARBA00022552"/>
    </source>
</evidence>
<dbReference type="CDD" id="cd10845">
    <property type="entry name" value="DSRM_RNAse_III_family"/>
    <property type="match status" value="1"/>
</dbReference>
<evidence type="ECO:0000256" key="13">
    <source>
        <dbReference type="ARBA" id="ARBA00022842"/>
    </source>
</evidence>
<feature type="binding site" evidence="15">
    <location>
        <position position="52"/>
    </location>
    <ligand>
        <name>Mg(2+)</name>
        <dbReference type="ChEBI" id="CHEBI:18420"/>
    </ligand>
</feature>
<dbReference type="GO" id="GO:0010468">
    <property type="term" value="P:regulation of gene expression"/>
    <property type="evidence" value="ECO:0007669"/>
    <property type="project" value="TreeGrafter"/>
</dbReference>
<keyword evidence="5 15" id="KW-0963">Cytoplasm</keyword>
<keyword evidence="6 15" id="KW-0698">rRNA processing</keyword>
<dbReference type="InterPro" id="IPR036389">
    <property type="entry name" value="RNase_III_sf"/>
</dbReference>
<dbReference type="FunFam" id="3.30.160.20:FF:000003">
    <property type="entry name" value="Ribonuclease 3"/>
    <property type="match status" value="1"/>
</dbReference>
<keyword evidence="7 15" id="KW-0507">mRNA processing</keyword>
<dbReference type="CDD" id="cd00593">
    <property type="entry name" value="RIBOc"/>
    <property type="match status" value="1"/>
</dbReference>
<dbReference type="GO" id="GO:0019843">
    <property type="term" value="F:rRNA binding"/>
    <property type="evidence" value="ECO:0007669"/>
    <property type="project" value="UniProtKB-KW"/>
</dbReference>
<evidence type="ECO:0000256" key="16">
    <source>
        <dbReference type="SAM" id="MobiDB-lite"/>
    </source>
</evidence>
<dbReference type="GO" id="GO:0006364">
    <property type="term" value="P:rRNA processing"/>
    <property type="evidence" value="ECO:0007669"/>
    <property type="project" value="UniProtKB-UniRule"/>
</dbReference>
<comment type="cofactor">
    <cofactor evidence="15">
        <name>Mg(2+)</name>
        <dbReference type="ChEBI" id="CHEBI:18420"/>
    </cofactor>
</comment>
<proteinExistence type="inferred from homology"/>
<evidence type="ECO:0000256" key="4">
    <source>
        <dbReference type="ARBA" id="ARBA00011738"/>
    </source>
</evidence>
<feature type="domain" description="RNase III" evidence="18">
    <location>
        <begin position="10"/>
        <end position="139"/>
    </location>
</feature>
<feature type="binding site" evidence="15">
    <location>
        <position position="128"/>
    </location>
    <ligand>
        <name>Mg(2+)</name>
        <dbReference type="ChEBI" id="CHEBI:18420"/>
    </ligand>
</feature>
<evidence type="ECO:0000256" key="2">
    <source>
        <dbReference type="ARBA" id="ARBA00004496"/>
    </source>
</evidence>
<dbReference type="EC" id="3.1.26.3" evidence="15"/>
<dbReference type="InterPro" id="IPR014720">
    <property type="entry name" value="dsRBD_dom"/>
</dbReference>
<evidence type="ECO:0000256" key="1">
    <source>
        <dbReference type="ARBA" id="ARBA00000109"/>
    </source>
</evidence>
<feature type="active site" evidence="15">
    <location>
        <position position="56"/>
    </location>
</feature>
<sequence>MVSDEYRRKLEEFQNKIGIKFNDLKFLQKSLTHKSYANENQELNLKDNERLEFLGDSVLDIVISEYMFNRYPDYPEGELAKMRAVVVSAPILADKARELDLGKYLLLGKGEDMTGGRKRSSILADAFEALVGNIYLDRNLDIARDFILKLMTSDIDNVESGNHIQDYKTTLQEIIQKSSNSRPEYHVIEEEGPDHSKIFTVQVTFNSKPLGQGTGSSKKEAQQEAAKNALKKLK</sequence>
<dbReference type="RefSeq" id="WP_078809650.1">
    <property type="nucleotide sequence ID" value="NZ_FUWM01000008.1"/>
</dbReference>
<feature type="domain" description="DRBM" evidence="17">
    <location>
        <begin position="166"/>
        <end position="234"/>
    </location>
</feature>
<evidence type="ECO:0000256" key="3">
    <source>
        <dbReference type="ARBA" id="ARBA00010183"/>
    </source>
</evidence>
<evidence type="ECO:0000256" key="5">
    <source>
        <dbReference type="ARBA" id="ARBA00022490"/>
    </source>
</evidence>
<evidence type="ECO:0000256" key="9">
    <source>
        <dbReference type="ARBA" id="ARBA00022722"/>
    </source>
</evidence>
<dbReference type="GO" id="GO:0006397">
    <property type="term" value="P:mRNA processing"/>
    <property type="evidence" value="ECO:0007669"/>
    <property type="project" value="UniProtKB-UniRule"/>
</dbReference>
<protein>
    <recommendedName>
        <fullName evidence="15">Ribonuclease 3</fullName>
        <ecNumber evidence="15">3.1.26.3</ecNumber>
    </recommendedName>
    <alternativeName>
        <fullName evidence="15">Ribonuclease III</fullName>
        <shortName evidence="15">RNase III</shortName>
    </alternativeName>
</protein>
<evidence type="ECO:0000313" key="19">
    <source>
        <dbReference type="EMBL" id="SJZ54830.1"/>
    </source>
</evidence>
<comment type="subunit">
    <text evidence="4 15">Homodimer.</text>
</comment>
<dbReference type="HAMAP" id="MF_00104">
    <property type="entry name" value="RNase_III"/>
    <property type="match status" value="1"/>
</dbReference>
<dbReference type="OrthoDB" id="9805026at2"/>
<dbReference type="SMART" id="SM00358">
    <property type="entry name" value="DSRM"/>
    <property type="match status" value="1"/>
</dbReference>
<organism evidence="19 20">
    <name type="scientific">Selenihalanaerobacter shriftii</name>
    <dbReference type="NCBI Taxonomy" id="142842"/>
    <lineage>
        <taxon>Bacteria</taxon>
        <taxon>Bacillati</taxon>
        <taxon>Bacillota</taxon>
        <taxon>Clostridia</taxon>
        <taxon>Halanaerobiales</taxon>
        <taxon>Halobacteroidaceae</taxon>
        <taxon>Selenihalanaerobacter</taxon>
    </lineage>
</organism>
<dbReference type="Gene3D" id="1.10.1520.10">
    <property type="entry name" value="Ribonuclease III domain"/>
    <property type="match status" value="1"/>
</dbReference>
<dbReference type="Proteomes" id="UP000190625">
    <property type="component" value="Unassembled WGS sequence"/>
</dbReference>
<dbReference type="NCBIfam" id="TIGR02191">
    <property type="entry name" value="RNaseIII"/>
    <property type="match status" value="1"/>
</dbReference>
<keyword evidence="9 15" id="KW-0540">Nuclease</keyword>
<evidence type="ECO:0000259" key="17">
    <source>
        <dbReference type="PROSITE" id="PS50137"/>
    </source>
</evidence>
<dbReference type="SUPFAM" id="SSF69065">
    <property type="entry name" value="RNase III domain-like"/>
    <property type="match status" value="1"/>
</dbReference>
<dbReference type="GO" id="GO:0008033">
    <property type="term" value="P:tRNA processing"/>
    <property type="evidence" value="ECO:0007669"/>
    <property type="project" value="UniProtKB-KW"/>
</dbReference>
<dbReference type="PANTHER" id="PTHR11207:SF0">
    <property type="entry name" value="RIBONUCLEASE 3"/>
    <property type="match status" value="1"/>
</dbReference>
<evidence type="ECO:0000256" key="12">
    <source>
        <dbReference type="ARBA" id="ARBA00022801"/>
    </source>
</evidence>
<comment type="catalytic activity">
    <reaction evidence="1 15">
        <text>Endonucleolytic cleavage to 5'-phosphomonoester.</text>
        <dbReference type="EC" id="3.1.26.3"/>
    </reaction>
</comment>
<keyword evidence="13 15" id="KW-0460">Magnesium</keyword>
<dbReference type="FunFam" id="1.10.1520.10:FF:000001">
    <property type="entry name" value="Ribonuclease 3"/>
    <property type="match status" value="1"/>
</dbReference>
<keyword evidence="8 15" id="KW-0819">tRNA processing</keyword>
<dbReference type="Pfam" id="PF00035">
    <property type="entry name" value="dsrm"/>
    <property type="match status" value="1"/>
</dbReference>
<keyword evidence="12 15" id="KW-0378">Hydrolase</keyword>
<evidence type="ECO:0000256" key="14">
    <source>
        <dbReference type="ARBA" id="ARBA00022884"/>
    </source>
</evidence>
<dbReference type="Gene3D" id="3.30.160.20">
    <property type="match status" value="1"/>
</dbReference>
<dbReference type="GO" id="GO:0005737">
    <property type="term" value="C:cytoplasm"/>
    <property type="evidence" value="ECO:0007669"/>
    <property type="project" value="UniProtKB-SubCell"/>
</dbReference>
<feature type="region of interest" description="Disordered" evidence="16">
    <location>
        <begin position="209"/>
        <end position="234"/>
    </location>
</feature>
<dbReference type="InterPro" id="IPR011907">
    <property type="entry name" value="RNase_III"/>
</dbReference>